<reference evidence="2 3" key="1">
    <citation type="submission" date="2017-03" db="EMBL/GenBank/DDBJ databases">
        <title>Lifting the veil on microbial sulfur biogeochemistry in mining wastewaters.</title>
        <authorList>
            <person name="Kantor R.S."/>
            <person name="Colenbrander Nelson T."/>
            <person name="Marshall S."/>
            <person name="Bennett D."/>
            <person name="Apte S."/>
            <person name="Camacho D."/>
            <person name="Thomas B.C."/>
            <person name="Warren L.A."/>
            <person name="Banfield J.F."/>
        </authorList>
    </citation>
    <scope>NUCLEOTIDE SEQUENCE [LARGE SCALE GENOMIC DNA]</scope>
    <source>
        <strain evidence="2">32-67-7</strain>
    </source>
</reference>
<feature type="transmembrane region" description="Helical" evidence="1">
    <location>
        <begin position="48"/>
        <end position="68"/>
    </location>
</feature>
<feature type="transmembrane region" description="Helical" evidence="1">
    <location>
        <begin position="149"/>
        <end position="170"/>
    </location>
</feature>
<feature type="transmembrane region" description="Helical" evidence="1">
    <location>
        <begin position="80"/>
        <end position="102"/>
    </location>
</feature>
<organism evidence="2 3">
    <name type="scientific">Caulobacter vibrioides</name>
    <name type="common">Caulobacter crescentus</name>
    <dbReference type="NCBI Taxonomy" id="155892"/>
    <lineage>
        <taxon>Bacteria</taxon>
        <taxon>Pseudomonadati</taxon>
        <taxon>Pseudomonadota</taxon>
        <taxon>Alphaproteobacteria</taxon>
        <taxon>Caulobacterales</taxon>
        <taxon>Caulobacteraceae</taxon>
        <taxon>Caulobacter</taxon>
    </lineage>
</organism>
<dbReference type="AlphaFoldDB" id="A0A258D7Q9"/>
<comment type="caution">
    <text evidence="2">The sequence shown here is derived from an EMBL/GenBank/DDBJ whole genome shotgun (WGS) entry which is preliminary data.</text>
</comment>
<evidence type="ECO:0000256" key="1">
    <source>
        <dbReference type="SAM" id="Phobius"/>
    </source>
</evidence>
<keyword evidence="1" id="KW-0472">Membrane</keyword>
<gene>
    <name evidence="2" type="ORF">B7Z12_08215</name>
</gene>
<feature type="transmembrane region" description="Helical" evidence="1">
    <location>
        <begin position="176"/>
        <end position="195"/>
    </location>
</feature>
<dbReference type="EMBL" id="NCDQ01000106">
    <property type="protein sequence ID" value="OYX03975.1"/>
    <property type="molecule type" value="Genomic_DNA"/>
</dbReference>
<evidence type="ECO:0000313" key="3">
    <source>
        <dbReference type="Proteomes" id="UP000215616"/>
    </source>
</evidence>
<name>A0A258D7Q9_CAUVI</name>
<protein>
    <recommendedName>
        <fullName evidence="4">DUF2306 domain-containing protein</fullName>
    </recommendedName>
</protein>
<dbReference type="InterPro" id="IPR018750">
    <property type="entry name" value="DUF2306_membrane"/>
</dbReference>
<keyword evidence="1" id="KW-1133">Transmembrane helix</keyword>
<feature type="transmembrane region" description="Helical" evidence="1">
    <location>
        <begin position="108"/>
        <end position="128"/>
    </location>
</feature>
<proteinExistence type="predicted"/>
<evidence type="ECO:0008006" key="4">
    <source>
        <dbReference type="Google" id="ProtNLM"/>
    </source>
</evidence>
<sequence length="214" mass="22733">MPKILTRPAWLLMMILSLLVALTAYRYLPRIGPLATNVMANRFVDPFLALHVAGAATALLVGPFQILAGVRARWPSLHRLLGRVYVLGCLSGGVGGVALALGATAGPIATAGFGLLGAAWIVTTTLAWRRAVQGRIAEHRAWMIRSFALTLAAVTLRLYLPLAAMGPLPFVEAYRAIAFLCWVPNLLLAEAWLFAAPSPTSSRSLSPSPAAAGR</sequence>
<dbReference type="Proteomes" id="UP000215616">
    <property type="component" value="Unassembled WGS sequence"/>
</dbReference>
<feature type="transmembrane region" description="Helical" evidence="1">
    <location>
        <begin position="9"/>
        <end position="28"/>
    </location>
</feature>
<evidence type="ECO:0000313" key="2">
    <source>
        <dbReference type="EMBL" id="OYX03975.1"/>
    </source>
</evidence>
<dbReference type="Pfam" id="PF10067">
    <property type="entry name" value="DUF2306"/>
    <property type="match status" value="1"/>
</dbReference>
<accession>A0A258D7Q9</accession>
<keyword evidence="1" id="KW-0812">Transmembrane</keyword>